<dbReference type="InterPro" id="IPR029063">
    <property type="entry name" value="SAM-dependent_MTases_sf"/>
</dbReference>
<name>A0A0R2J170_9LACO</name>
<protein>
    <submittedName>
        <fullName evidence="3">Putative methyltransferase (Putative)</fullName>
    </submittedName>
</protein>
<dbReference type="EMBL" id="JQBR01000001">
    <property type="protein sequence ID" value="KRN67741.1"/>
    <property type="molecule type" value="Genomic_DNA"/>
</dbReference>
<gene>
    <name evidence="3" type="ORF">IV80_GL000285</name>
</gene>
<keyword evidence="1 3" id="KW-0808">Transferase</keyword>
<dbReference type="STRING" id="319652.IV80_GL000285"/>
<dbReference type="PATRIC" id="fig|319652.3.peg.288"/>
<dbReference type="GO" id="GO:0032259">
    <property type="term" value="P:methylation"/>
    <property type="evidence" value="ECO:0007669"/>
    <property type="project" value="UniProtKB-KW"/>
</dbReference>
<dbReference type="GO" id="GO:0008168">
    <property type="term" value="F:methyltransferase activity"/>
    <property type="evidence" value="ECO:0007669"/>
    <property type="project" value="UniProtKB-KW"/>
</dbReference>
<feature type="domain" description="Methyltransferase" evidence="2">
    <location>
        <begin position="38"/>
        <end position="132"/>
    </location>
</feature>
<evidence type="ECO:0000313" key="3">
    <source>
        <dbReference type="EMBL" id="KRN67741.1"/>
    </source>
</evidence>
<proteinExistence type="predicted"/>
<dbReference type="PANTHER" id="PTHR43861">
    <property type="entry name" value="TRANS-ACONITATE 2-METHYLTRANSFERASE-RELATED"/>
    <property type="match status" value="1"/>
</dbReference>
<comment type="caution">
    <text evidence="3">The sequence shown here is derived from an EMBL/GenBank/DDBJ whole genome shotgun (WGS) entry which is preliminary data.</text>
</comment>
<evidence type="ECO:0000313" key="4">
    <source>
        <dbReference type="Proteomes" id="UP000051568"/>
    </source>
</evidence>
<evidence type="ECO:0000256" key="1">
    <source>
        <dbReference type="ARBA" id="ARBA00022679"/>
    </source>
</evidence>
<dbReference type="AlphaFoldDB" id="A0A0R2J170"/>
<evidence type="ECO:0000259" key="2">
    <source>
        <dbReference type="Pfam" id="PF13649"/>
    </source>
</evidence>
<sequence>MIYQTFAKLYDELMDPTMYDQWLDFVSQRQSDKSANWLDLACGSGRLAVKLIQQGYQVSGFDLSEEMLALADEHAQEANVTLPLIQGNMLDLEELSQYDVISCFADSLCYLPDEKALAQCLKQVYDHLQPGGKFLFDVISPYQTDEVYPGYMYNYVDEQQAFLWSSYATEIPHGVEHELTFFIKNSQNEQFHKISEIHHERTYELQVYLDLLQTVGFQKIVTSSDFGRGTIGEKSTRWFFECLK</sequence>
<dbReference type="Gene3D" id="2.20.25.110">
    <property type="entry name" value="S-adenosyl-L-methionine-dependent methyltransferases"/>
    <property type="match status" value="1"/>
</dbReference>
<organism evidence="3 4">
    <name type="scientific">Pediococcus cellicola</name>
    <dbReference type="NCBI Taxonomy" id="319652"/>
    <lineage>
        <taxon>Bacteria</taxon>
        <taxon>Bacillati</taxon>
        <taxon>Bacillota</taxon>
        <taxon>Bacilli</taxon>
        <taxon>Lactobacillales</taxon>
        <taxon>Lactobacillaceae</taxon>
        <taxon>Pediococcus</taxon>
    </lineage>
</organism>
<reference evidence="3 4" key="1">
    <citation type="journal article" date="2015" name="Genome Announc.">
        <title>Expanding the biotechnology potential of lactobacilli through comparative genomics of 213 strains and associated genera.</title>
        <authorList>
            <person name="Sun Z."/>
            <person name="Harris H.M."/>
            <person name="McCann A."/>
            <person name="Guo C."/>
            <person name="Argimon S."/>
            <person name="Zhang W."/>
            <person name="Yang X."/>
            <person name="Jeffery I.B."/>
            <person name="Cooney J.C."/>
            <person name="Kagawa T.F."/>
            <person name="Liu W."/>
            <person name="Song Y."/>
            <person name="Salvetti E."/>
            <person name="Wrobel A."/>
            <person name="Rasinkangas P."/>
            <person name="Parkhill J."/>
            <person name="Rea M.C."/>
            <person name="O'Sullivan O."/>
            <person name="Ritari J."/>
            <person name="Douillard F.P."/>
            <person name="Paul Ross R."/>
            <person name="Yang R."/>
            <person name="Briner A.E."/>
            <person name="Felis G.E."/>
            <person name="de Vos W.M."/>
            <person name="Barrangou R."/>
            <person name="Klaenhammer T.R."/>
            <person name="Caufield P.W."/>
            <person name="Cui Y."/>
            <person name="Zhang H."/>
            <person name="O'Toole P.W."/>
        </authorList>
    </citation>
    <scope>NUCLEOTIDE SEQUENCE [LARGE SCALE GENOMIC DNA]</scope>
    <source>
        <strain evidence="3 4">DSM 17757</strain>
    </source>
</reference>
<dbReference type="RefSeq" id="WP_057748410.1">
    <property type="nucleotide sequence ID" value="NZ_BJVH01000001.1"/>
</dbReference>
<dbReference type="Pfam" id="PF13649">
    <property type="entry name" value="Methyltransf_25"/>
    <property type="match status" value="1"/>
</dbReference>
<dbReference type="OrthoDB" id="9811589at2"/>
<keyword evidence="3" id="KW-0489">Methyltransferase</keyword>
<dbReference type="Proteomes" id="UP000051568">
    <property type="component" value="Unassembled WGS sequence"/>
</dbReference>
<dbReference type="InterPro" id="IPR041698">
    <property type="entry name" value="Methyltransf_25"/>
</dbReference>
<dbReference type="CDD" id="cd02440">
    <property type="entry name" value="AdoMet_MTases"/>
    <property type="match status" value="1"/>
</dbReference>
<keyword evidence="4" id="KW-1185">Reference proteome</keyword>
<dbReference type="Gene3D" id="3.40.50.150">
    <property type="entry name" value="Vaccinia Virus protein VP39"/>
    <property type="match status" value="1"/>
</dbReference>
<accession>A0A0R2J170</accession>
<dbReference type="SUPFAM" id="SSF53335">
    <property type="entry name" value="S-adenosyl-L-methionine-dependent methyltransferases"/>
    <property type="match status" value="1"/>
</dbReference>